<sequence>MLDDRVGGAGAAYNFMEGSSGTLHTSTHSSKELLGSSVNSSLNSGGATKMAMKHVGRGGKFFERHTCVPVYLPNIIGYLRIICTTISIALAFTHPKAMLAFYFISFVCDELDGRFARMFSQQSTYGAVLDMVTDRLSTAALLGILGVLYPSKAQVCILLQALDIGSHWCHMYASLVSGGTSHKVLSNHHNWLVRSYYSNRIFMGTCCVSCELLYLSLYAMHFSVFDEMSMQVDQHSLAGSAFCWLSAPFDSATGGAHHCAAKPEVSVFVLFAFISLPGFIIKQIINVIQLVQSMNGLWLHDLKNM</sequence>
<keyword evidence="3 9" id="KW-0812">Transmembrane</keyword>
<evidence type="ECO:0000256" key="3">
    <source>
        <dbReference type="ARBA" id="ARBA00022692"/>
    </source>
</evidence>
<evidence type="ECO:0008006" key="11">
    <source>
        <dbReference type="Google" id="ProtNLM"/>
    </source>
</evidence>
<evidence type="ECO:0000256" key="9">
    <source>
        <dbReference type="SAM" id="Phobius"/>
    </source>
</evidence>
<dbReference type="PANTHER" id="PTHR15362:SF4">
    <property type="entry name" value="CDP-DIACYLGLYCEROL--INOSITOL 3-PHOSPHATIDYLTRANSFERASE"/>
    <property type="match status" value="1"/>
</dbReference>
<evidence type="ECO:0000256" key="7">
    <source>
        <dbReference type="ARBA" id="ARBA00023264"/>
    </source>
</evidence>
<dbReference type="GO" id="GO:0003881">
    <property type="term" value="F:CDP-diacylglycerol-inositol 3-phosphatidyltransferase activity"/>
    <property type="evidence" value="ECO:0007669"/>
    <property type="project" value="TreeGrafter"/>
</dbReference>
<dbReference type="PANTHER" id="PTHR15362">
    <property type="entry name" value="PHOSPHATIDYLINOSITOL SYNTHASE"/>
    <property type="match status" value="1"/>
</dbReference>
<feature type="transmembrane region" description="Helical" evidence="9">
    <location>
        <begin position="265"/>
        <end position="285"/>
    </location>
</feature>
<accession>A0A7S3E5T6</accession>
<protein>
    <recommendedName>
        <fullName evidence="11">CDP-diacylglycerol--inositol 3-phosphatidyltransferase</fullName>
    </recommendedName>
</protein>
<dbReference type="AlphaFoldDB" id="A0A7S3E5T6"/>
<keyword evidence="4 9" id="KW-1133">Transmembrane helix</keyword>
<evidence type="ECO:0000256" key="8">
    <source>
        <dbReference type="RuleBase" id="RU003750"/>
    </source>
</evidence>
<dbReference type="InterPro" id="IPR048254">
    <property type="entry name" value="CDP_ALCOHOL_P_TRANSF_CS"/>
</dbReference>
<reference evidence="10" key="1">
    <citation type="submission" date="2021-01" db="EMBL/GenBank/DDBJ databases">
        <authorList>
            <person name="Corre E."/>
            <person name="Pelletier E."/>
            <person name="Niang G."/>
            <person name="Scheremetjew M."/>
            <person name="Finn R."/>
            <person name="Kale V."/>
            <person name="Holt S."/>
            <person name="Cochrane G."/>
            <person name="Meng A."/>
            <person name="Brown T."/>
            <person name="Cohen L."/>
        </authorList>
    </citation>
    <scope>NUCLEOTIDE SEQUENCE</scope>
    <source>
        <strain evidence="10">RCC856</strain>
    </source>
</reference>
<keyword evidence="5" id="KW-0443">Lipid metabolism</keyword>
<evidence type="ECO:0000256" key="6">
    <source>
        <dbReference type="ARBA" id="ARBA00023136"/>
    </source>
</evidence>
<keyword evidence="6 9" id="KW-0472">Membrane</keyword>
<dbReference type="GO" id="GO:0006661">
    <property type="term" value="P:phosphatidylinositol biosynthetic process"/>
    <property type="evidence" value="ECO:0007669"/>
    <property type="project" value="TreeGrafter"/>
</dbReference>
<dbReference type="EMBL" id="HBHU01012464">
    <property type="protein sequence ID" value="CAE0026737.1"/>
    <property type="molecule type" value="Transcribed_RNA"/>
</dbReference>
<dbReference type="InterPro" id="IPR000462">
    <property type="entry name" value="CDP-OH_P_trans"/>
</dbReference>
<dbReference type="GO" id="GO:0005794">
    <property type="term" value="C:Golgi apparatus"/>
    <property type="evidence" value="ECO:0007669"/>
    <property type="project" value="TreeGrafter"/>
</dbReference>
<evidence type="ECO:0000313" key="10">
    <source>
        <dbReference type="EMBL" id="CAE0026737.1"/>
    </source>
</evidence>
<organism evidence="10">
    <name type="scientific">Chloropicon laureae</name>
    <dbReference type="NCBI Taxonomy" id="464258"/>
    <lineage>
        <taxon>Eukaryota</taxon>
        <taxon>Viridiplantae</taxon>
        <taxon>Chlorophyta</taxon>
        <taxon>Chloropicophyceae</taxon>
        <taxon>Chloropicales</taxon>
        <taxon>Chloropicaceae</taxon>
        <taxon>Chloropicon</taxon>
    </lineage>
</organism>
<keyword evidence="7" id="KW-1208">Phospholipid metabolism</keyword>
<dbReference type="Pfam" id="PF01066">
    <property type="entry name" value="CDP-OH_P_transf"/>
    <property type="match status" value="1"/>
</dbReference>
<feature type="transmembrane region" description="Helical" evidence="9">
    <location>
        <begin position="75"/>
        <end position="93"/>
    </location>
</feature>
<dbReference type="Gene3D" id="1.20.120.1760">
    <property type="match status" value="1"/>
</dbReference>
<proteinExistence type="inferred from homology"/>
<dbReference type="PROSITE" id="PS00379">
    <property type="entry name" value="CDP_ALCOHOL_P_TRANSF"/>
    <property type="match status" value="1"/>
</dbReference>
<gene>
    <name evidence="10" type="ORF">CLAU1311_LOCUS8130</name>
</gene>
<dbReference type="GO" id="GO:0016020">
    <property type="term" value="C:membrane"/>
    <property type="evidence" value="ECO:0007669"/>
    <property type="project" value="UniProtKB-SubCell"/>
</dbReference>
<evidence type="ECO:0000256" key="1">
    <source>
        <dbReference type="ARBA" id="ARBA00004141"/>
    </source>
</evidence>
<dbReference type="InterPro" id="IPR043130">
    <property type="entry name" value="CDP-OH_PTrfase_TM_dom"/>
</dbReference>
<evidence type="ECO:0000256" key="2">
    <source>
        <dbReference type="ARBA" id="ARBA00022679"/>
    </source>
</evidence>
<evidence type="ECO:0000256" key="4">
    <source>
        <dbReference type="ARBA" id="ARBA00022989"/>
    </source>
</evidence>
<comment type="similarity">
    <text evidence="8">Belongs to the CDP-alcohol phosphatidyltransferase class-I family.</text>
</comment>
<keyword evidence="2 8" id="KW-0808">Transferase</keyword>
<feature type="transmembrane region" description="Helical" evidence="9">
    <location>
        <begin position="201"/>
        <end position="220"/>
    </location>
</feature>
<comment type="subcellular location">
    <subcellularLocation>
        <location evidence="1">Membrane</location>
        <topology evidence="1">Multi-pass membrane protein</topology>
    </subcellularLocation>
</comment>
<evidence type="ECO:0000256" key="5">
    <source>
        <dbReference type="ARBA" id="ARBA00023098"/>
    </source>
</evidence>
<name>A0A7S3E5T6_9CHLO</name>